<dbReference type="PANTHER" id="PTHR36498">
    <property type="entry name" value="TATA-BINDING PROTEIN-ASSOCIATED FACTOR 172"/>
    <property type="match status" value="1"/>
</dbReference>
<dbReference type="InParanoid" id="J0D215"/>
<dbReference type="KEGG" id="adl:AURDEDRAFT_21242"/>
<dbReference type="InterPro" id="IPR044972">
    <property type="entry name" value="Mot1"/>
</dbReference>
<feature type="non-terminal residue" evidence="1">
    <location>
        <position position="112"/>
    </location>
</feature>
<keyword evidence="2" id="KW-1185">Reference proteome</keyword>
<name>J0D215_AURST</name>
<evidence type="ECO:0000313" key="1">
    <source>
        <dbReference type="EMBL" id="EJD32652.1"/>
    </source>
</evidence>
<dbReference type="OrthoDB" id="10252227at2759"/>
<proteinExistence type="predicted"/>
<gene>
    <name evidence="1" type="ORF">AURDEDRAFT_21242</name>
</gene>
<dbReference type="PANTHER" id="PTHR36498:SF1">
    <property type="entry name" value="TATA-BINDING PROTEIN-ASSOCIATED FACTOR 172"/>
    <property type="match status" value="1"/>
</dbReference>
<feature type="non-terminal residue" evidence="1">
    <location>
        <position position="1"/>
    </location>
</feature>
<dbReference type="GO" id="GO:0003677">
    <property type="term" value="F:DNA binding"/>
    <property type="evidence" value="ECO:0007669"/>
    <property type="project" value="InterPro"/>
</dbReference>
<dbReference type="GO" id="GO:0016887">
    <property type="term" value="F:ATP hydrolysis activity"/>
    <property type="evidence" value="ECO:0007669"/>
    <property type="project" value="InterPro"/>
</dbReference>
<sequence>LSTLAPTLYPFFCHTIRNVRLAVVNTLHSFLTVPNFPRDWISQPFLCLLVQNFVVEEREDIRAATLQTWRTVVEIQDAALLQAFAPNPMLMVWFEIFLSPIGQKLPVERYRR</sequence>
<evidence type="ECO:0000313" key="2">
    <source>
        <dbReference type="Proteomes" id="UP000006514"/>
    </source>
</evidence>
<organism evidence="1 2">
    <name type="scientific">Auricularia subglabra (strain TFB-10046 / SS5)</name>
    <name type="common">White-rot fungus</name>
    <name type="synonym">Auricularia delicata (strain TFB10046)</name>
    <dbReference type="NCBI Taxonomy" id="717982"/>
    <lineage>
        <taxon>Eukaryota</taxon>
        <taxon>Fungi</taxon>
        <taxon>Dikarya</taxon>
        <taxon>Basidiomycota</taxon>
        <taxon>Agaricomycotina</taxon>
        <taxon>Agaricomycetes</taxon>
        <taxon>Auriculariales</taxon>
        <taxon>Auriculariaceae</taxon>
        <taxon>Auricularia</taxon>
    </lineage>
</organism>
<reference evidence="2" key="1">
    <citation type="journal article" date="2012" name="Science">
        <title>The Paleozoic origin of enzymatic lignin decomposition reconstructed from 31 fungal genomes.</title>
        <authorList>
            <person name="Floudas D."/>
            <person name="Binder M."/>
            <person name="Riley R."/>
            <person name="Barry K."/>
            <person name="Blanchette R.A."/>
            <person name="Henrissat B."/>
            <person name="Martinez A.T."/>
            <person name="Otillar R."/>
            <person name="Spatafora J.W."/>
            <person name="Yadav J.S."/>
            <person name="Aerts A."/>
            <person name="Benoit I."/>
            <person name="Boyd A."/>
            <person name="Carlson A."/>
            <person name="Copeland A."/>
            <person name="Coutinho P.M."/>
            <person name="de Vries R.P."/>
            <person name="Ferreira P."/>
            <person name="Findley K."/>
            <person name="Foster B."/>
            <person name="Gaskell J."/>
            <person name="Glotzer D."/>
            <person name="Gorecki P."/>
            <person name="Heitman J."/>
            <person name="Hesse C."/>
            <person name="Hori C."/>
            <person name="Igarashi K."/>
            <person name="Jurgens J.A."/>
            <person name="Kallen N."/>
            <person name="Kersten P."/>
            <person name="Kohler A."/>
            <person name="Kuees U."/>
            <person name="Kumar T.K.A."/>
            <person name="Kuo A."/>
            <person name="LaButti K."/>
            <person name="Larrondo L.F."/>
            <person name="Lindquist E."/>
            <person name="Ling A."/>
            <person name="Lombard V."/>
            <person name="Lucas S."/>
            <person name="Lundell T."/>
            <person name="Martin R."/>
            <person name="McLaughlin D.J."/>
            <person name="Morgenstern I."/>
            <person name="Morin E."/>
            <person name="Murat C."/>
            <person name="Nagy L.G."/>
            <person name="Nolan M."/>
            <person name="Ohm R.A."/>
            <person name="Patyshakuliyeva A."/>
            <person name="Rokas A."/>
            <person name="Ruiz-Duenas F.J."/>
            <person name="Sabat G."/>
            <person name="Salamov A."/>
            <person name="Samejima M."/>
            <person name="Schmutz J."/>
            <person name="Slot J.C."/>
            <person name="St John F."/>
            <person name="Stenlid J."/>
            <person name="Sun H."/>
            <person name="Sun S."/>
            <person name="Syed K."/>
            <person name="Tsang A."/>
            <person name="Wiebenga A."/>
            <person name="Young D."/>
            <person name="Pisabarro A."/>
            <person name="Eastwood D.C."/>
            <person name="Martin F."/>
            <person name="Cullen D."/>
            <person name="Grigoriev I.V."/>
            <person name="Hibbett D.S."/>
        </authorList>
    </citation>
    <scope>NUCLEOTIDE SEQUENCE [LARGE SCALE GENOMIC DNA]</scope>
    <source>
        <strain evidence="2">TFB10046</strain>
    </source>
</reference>
<dbReference type="eggNOG" id="KOG0392">
    <property type="taxonomic scope" value="Eukaryota"/>
</dbReference>
<accession>J0D215</accession>
<dbReference type="AlphaFoldDB" id="J0D215"/>
<dbReference type="Proteomes" id="UP000006514">
    <property type="component" value="Unassembled WGS sequence"/>
</dbReference>
<dbReference type="EMBL" id="JH688766">
    <property type="protein sequence ID" value="EJD32652.1"/>
    <property type="molecule type" value="Genomic_DNA"/>
</dbReference>
<dbReference type="GO" id="GO:0017025">
    <property type="term" value="F:TBP-class protein binding"/>
    <property type="evidence" value="ECO:0007669"/>
    <property type="project" value="InterPro"/>
</dbReference>
<protein>
    <submittedName>
        <fullName evidence="1">Uncharacterized protein</fullName>
    </submittedName>
</protein>